<reference evidence="4 6" key="2">
    <citation type="journal article" date="2014" name="BMC Genomics">
        <title>An improved genome release (version Mt4.0) for the model legume Medicago truncatula.</title>
        <authorList>
            <person name="Tang H."/>
            <person name="Krishnakumar V."/>
            <person name="Bidwell S."/>
            <person name="Rosen B."/>
            <person name="Chan A."/>
            <person name="Zhou S."/>
            <person name="Gentzbittel L."/>
            <person name="Childs K.L."/>
            <person name="Yandell M."/>
            <person name="Gundlach H."/>
            <person name="Mayer K.F."/>
            <person name="Schwartz D.C."/>
            <person name="Town C.D."/>
        </authorList>
    </citation>
    <scope>GENOME REANNOTATION</scope>
    <source>
        <strain evidence="5 6">cv. Jemalong A17</strain>
    </source>
</reference>
<dbReference type="Pfam" id="PF00079">
    <property type="entry name" value="Serpin"/>
    <property type="match status" value="1"/>
</dbReference>
<dbReference type="CDD" id="cd02043">
    <property type="entry name" value="serpinP_plants"/>
    <property type="match status" value="1"/>
</dbReference>
<dbReference type="SMART" id="SM00093">
    <property type="entry name" value="SERPIN"/>
    <property type="match status" value="1"/>
</dbReference>
<dbReference type="PANTHER" id="PTHR11461:SF211">
    <property type="entry name" value="GH10112P-RELATED"/>
    <property type="match status" value="1"/>
</dbReference>
<dbReference type="Gene3D" id="3.30.497.10">
    <property type="entry name" value="Antithrombin, subunit I, domain 2"/>
    <property type="match status" value="1"/>
</dbReference>
<keyword evidence="6" id="KW-1185">Reference proteome</keyword>
<dbReference type="EMBL" id="CM001219">
    <property type="protein sequence ID" value="AES73242.1"/>
    <property type="molecule type" value="Genomic_DNA"/>
</dbReference>
<dbReference type="GO" id="GO:0004867">
    <property type="term" value="F:serine-type endopeptidase inhibitor activity"/>
    <property type="evidence" value="ECO:0007669"/>
    <property type="project" value="InterPro"/>
</dbReference>
<gene>
    <name evidence="4" type="ordered locus">MTR_3g101200</name>
</gene>
<evidence type="ECO:0000313" key="5">
    <source>
        <dbReference type="EnsemblPlants" id="AES73242"/>
    </source>
</evidence>
<feature type="domain" description="Serpin" evidence="3">
    <location>
        <begin position="39"/>
        <end position="389"/>
    </location>
</feature>
<dbReference type="EnsemblPlants" id="AES73242">
    <property type="protein sequence ID" value="AES73242"/>
    <property type="gene ID" value="MTR_3g101200"/>
</dbReference>
<dbReference type="HOGENOM" id="CLU_023330_4_0_1"/>
<dbReference type="PaxDb" id="3880-AES73242"/>
<dbReference type="InterPro" id="IPR023795">
    <property type="entry name" value="Serpin_CS"/>
</dbReference>
<dbReference type="AlphaFoldDB" id="G7J5S6"/>
<dbReference type="InterPro" id="IPR042185">
    <property type="entry name" value="Serpin_sf_2"/>
</dbReference>
<dbReference type="InterPro" id="IPR023796">
    <property type="entry name" value="Serpin_dom"/>
</dbReference>
<dbReference type="OMA" id="WILLPHR"/>
<comment type="similarity">
    <text evidence="1 2">Belongs to the serpin family.</text>
</comment>
<reference evidence="5" key="3">
    <citation type="submission" date="2015-04" db="UniProtKB">
        <authorList>
            <consortium name="EnsemblPlants"/>
        </authorList>
    </citation>
    <scope>IDENTIFICATION</scope>
    <source>
        <strain evidence="5">cv. Jemalong A17</strain>
    </source>
</reference>
<dbReference type="InterPro" id="IPR042178">
    <property type="entry name" value="Serpin_sf_1"/>
</dbReference>
<organism evidence="4 6">
    <name type="scientific">Medicago truncatula</name>
    <name type="common">Barrel medic</name>
    <name type="synonym">Medicago tribuloides</name>
    <dbReference type="NCBI Taxonomy" id="3880"/>
    <lineage>
        <taxon>Eukaryota</taxon>
        <taxon>Viridiplantae</taxon>
        <taxon>Streptophyta</taxon>
        <taxon>Embryophyta</taxon>
        <taxon>Tracheophyta</taxon>
        <taxon>Spermatophyta</taxon>
        <taxon>Magnoliopsida</taxon>
        <taxon>eudicotyledons</taxon>
        <taxon>Gunneridae</taxon>
        <taxon>Pentapetalae</taxon>
        <taxon>rosids</taxon>
        <taxon>fabids</taxon>
        <taxon>Fabales</taxon>
        <taxon>Fabaceae</taxon>
        <taxon>Papilionoideae</taxon>
        <taxon>50 kb inversion clade</taxon>
        <taxon>NPAAA clade</taxon>
        <taxon>Hologalegina</taxon>
        <taxon>IRL clade</taxon>
        <taxon>Trifolieae</taxon>
        <taxon>Medicago</taxon>
    </lineage>
</organism>
<dbReference type="Proteomes" id="UP000002051">
    <property type="component" value="Chromosome 3"/>
</dbReference>
<evidence type="ECO:0000313" key="4">
    <source>
        <dbReference type="EMBL" id="AES73242.1"/>
    </source>
</evidence>
<evidence type="ECO:0000259" key="3">
    <source>
        <dbReference type="SMART" id="SM00093"/>
    </source>
</evidence>
<dbReference type="PANTHER" id="PTHR11461">
    <property type="entry name" value="SERINE PROTEASE INHIBITOR, SERPIN"/>
    <property type="match status" value="1"/>
</dbReference>
<dbReference type="Gene3D" id="2.30.39.10">
    <property type="entry name" value="Alpha-1-antitrypsin, domain 1"/>
    <property type="match status" value="1"/>
</dbReference>
<dbReference type="SUPFAM" id="SSF56574">
    <property type="entry name" value="Serpins"/>
    <property type="match status" value="1"/>
</dbReference>
<evidence type="ECO:0000256" key="1">
    <source>
        <dbReference type="ARBA" id="ARBA00009500"/>
    </source>
</evidence>
<dbReference type="eggNOG" id="KOG2392">
    <property type="taxonomic scope" value="Eukaryota"/>
</dbReference>
<accession>G7J5S6</accession>
<name>G7J5S6_MEDTR</name>
<evidence type="ECO:0000313" key="6">
    <source>
        <dbReference type="Proteomes" id="UP000002051"/>
    </source>
</evidence>
<evidence type="ECO:0000256" key="2">
    <source>
        <dbReference type="RuleBase" id="RU000411"/>
    </source>
</evidence>
<dbReference type="PROSITE" id="PS00284">
    <property type="entry name" value="SERPIN"/>
    <property type="match status" value="1"/>
</dbReference>
<dbReference type="InterPro" id="IPR000215">
    <property type="entry name" value="Serpin_fam"/>
</dbReference>
<sequence length="392" mass="43555">MGIDNNILTLDSLCCLLKSDSIRRIMNILSKSIANLTKSSMNIDLLSNPEFKERNVVFSPLSLQTTLSMVTNPSTILTPCPLTSFPMCLKTRGLSLSSAYAIWVEKTLSLYPSFKETIAINYKATLQSHDFINKPDEAVKKVNLWATEKTNGLITDVLSCGSIDSLTRLIFANALYFKGAWHQPFDASETKDYDFHLLDGSSFKVPFKTSRESQFISVFDGFKVLRLPYEHGTIDDRHFSMYFLLPDAKDGLSALIEKVASEYETLEHILPDSIVDVGDFRIPSFEISFGFELSNMLKELGVILPFSNGGLTKIVDSPLWISNITQKSIIKVNEVGTEAAAVTVTGIAGCSQFTSIPTPIDFVADHPFLFFIREDLSGTILFVGQVLNPLLK</sequence>
<dbReference type="InterPro" id="IPR036186">
    <property type="entry name" value="Serpin_sf"/>
</dbReference>
<proteinExistence type="inferred from homology"/>
<protein>
    <submittedName>
        <fullName evidence="4">Serpin-like protein</fullName>
    </submittedName>
</protein>
<reference evidence="4 6" key="1">
    <citation type="journal article" date="2011" name="Nature">
        <title>The Medicago genome provides insight into the evolution of rhizobial symbioses.</title>
        <authorList>
            <person name="Young N.D."/>
            <person name="Debelle F."/>
            <person name="Oldroyd G.E."/>
            <person name="Geurts R."/>
            <person name="Cannon S.B."/>
            <person name="Udvardi M.K."/>
            <person name="Benedito V.A."/>
            <person name="Mayer K.F."/>
            <person name="Gouzy J."/>
            <person name="Schoof H."/>
            <person name="Van de Peer Y."/>
            <person name="Proost S."/>
            <person name="Cook D.R."/>
            <person name="Meyers B.C."/>
            <person name="Spannagl M."/>
            <person name="Cheung F."/>
            <person name="De Mita S."/>
            <person name="Krishnakumar V."/>
            <person name="Gundlach H."/>
            <person name="Zhou S."/>
            <person name="Mudge J."/>
            <person name="Bharti A.K."/>
            <person name="Murray J.D."/>
            <person name="Naoumkina M.A."/>
            <person name="Rosen B."/>
            <person name="Silverstein K.A."/>
            <person name="Tang H."/>
            <person name="Rombauts S."/>
            <person name="Zhao P.X."/>
            <person name="Zhou P."/>
            <person name="Barbe V."/>
            <person name="Bardou P."/>
            <person name="Bechner M."/>
            <person name="Bellec A."/>
            <person name="Berger A."/>
            <person name="Berges H."/>
            <person name="Bidwell S."/>
            <person name="Bisseling T."/>
            <person name="Choisne N."/>
            <person name="Couloux A."/>
            <person name="Denny R."/>
            <person name="Deshpande S."/>
            <person name="Dai X."/>
            <person name="Doyle J.J."/>
            <person name="Dudez A.M."/>
            <person name="Farmer A.D."/>
            <person name="Fouteau S."/>
            <person name="Franken C."/>
            <person name="Gibelin C."/>
            <person name="Gish J."/>
            <person name="Goldstein S."/>
            <person name="Gonzalez A.J."/>
            <person name="Green P.J."/>
            <person name="Hallab A."/>
            <person name="Hartog M."/>
            <person name="Hua A."/>
            <person name="Humphray S.J."/>
            <person name="Jeong D.H."/>
            <person name="Jing Y."/>
            <person name="Jocker A."/>
            <person name="Kenton S.M."/>
            <person name="Kim D.J."/>
            <person name="Klee K."/>
            <person name="Lai H."/>
            <person name="Lang C."/>
            <person name="Lin S."/>
            <person name="Macmil S.L."/>
            <person name="Magdelenat G."/>
            <person name="Matthews L."/>
            <person name="McCorrison J."/>
            <person name="Monaghan E.L."/>
            <person name="Mun J.H."/>
            <person name="Najar F.Z."/>
            <person name="Nicholson C."/>
            <person name="Noirot C."/>
            <person name="O'Bleness M."/>
            <person name="Paule C.R."/>
            <person name="Poulain J."/>
            <person name="Prion F."/>
            <person name="Qin B."/>
            <person name="Qu C."/>
            <person name="Retzel E.F."/>
            <person name="Riddle C."/>
            <person name="Sallet E."/>
            <person name="Samain S."/>
            <person name="Samson N."/>
            <person name="Sanders I."/>
            <person name="Saurat O."/>
            <person name="Scarpelli C."/>
            <person name="Schiex T."/>
            <person name="Segurens B."/>
            <person name="Severin A.J."/>
            <person name="Sherrier D.J."/>
            <person name="Shi R."/>
            <person name="Sims S."/>
            <person name="Singer S.R."/>
            <person name="Sinharoy S."/>
            <person name="Sterck L."/>
            <person name="Viollet A."/>
            <person name="Wang B.B."/>
            <person name="Wang K."/>
            <person name="Wang M."/>
            <person name="Wang X."/>
            <person name="Warfsmann J."/>
            <person name="Weissenbach J."/>
            <person name="White D.D."/>
            <person name="White J.D."/>
            <person name="Wiley G.B."/>
            <person name="Wincker P."/>
            <person name="Xing Y."/>
            <person name="Yang L."/>
            <person name="Yao Z."/>
            <person name="Ying F."/>
            <person name="Zhai J."/>
            <person name="Zhou L."/>
            <person name="Zuber A."/>
            <person name="Denarie J."/>
            <person name="Dixon R.A."/>
            <person name="May G.D."/>
            <person name="Schwartz D.C."/>
            <person name="Rogers J."/>
            <person name="Quetier F."/>
            <person name="Town C.D."/>
            <person name="Roe B.A."/>
        </authorList>
    </citation>
    <scope>NUCLEOTIDE SEQUENCE [LARGE SCALE GENOMIC DNA]</scope>
    <source>
        <strain evidence="4">A17</strain>
        <strain evidence="5 6">cv. Jemalong A17</strain>
    </source>
</reference>
<dbReference type="GO" id="GO:0005615">
    <property type="term" value="C:extracellular space"/>
    <property type="evidence" value="ECO:0000318"/>
    <property type="project" value="GO_Central"/>
</dbReference>